<proteinExistence type="predicted"/>
<keyword evidence="1" id="KW-0472">Membrane</keyword>
<accession>X1L4V5</accession>
<sequence>RSPTGSNLWWGLIRPALVIALLGGLAVVHLLACARLSTIECDKQRLTRMLADADAQRAELRQELSEQRSPERILKHAGARGLRKPVRVVHVNVDEVPEALCAELPTAGSEELVAVVRAGQLPREAAGSTTPPPQALW</sequence>
<evidence type="ECO:0000256" key="1">
    <source>
        <dbReference type="SAM" id="Phobius"/>
    </source>
</evidence>
<dbReference type="EMBL" id="BARU01038959">
    <property type="protein sequence ID" value="GAH89208.1"/>
    <property type="molecule type" value="Genomic_DNA"/>
</dbReference>
<feature type="transmembrane region" description="Helical" evidence="1">
    <location>
        <begin position="12"/>
        <end position="34"/>
    </location>
</feature>
<protein>
    <submittedName>
        <fullName evidence="2">Uncharacterized protein</fullName>
    </submittedName>
</protein>
<evidence type="ECO:0000313" key="2">
    <source>
        <dbReference type="EMBL" id="GAH89208.1"/>
    </source>
</evidence>
<keyword evidence="1" id="KW-0812">Transmembrane</keyword>
<feature type="non-terminal residue" evidence="2">
    <location>
        <position position="1"/>
    </location>
</feature>
<gene>
    <name evidence="2" type="ORF">S03H2_60456</name>
</gene>
<comment type="caution">
    <text evidence="2">The sequence shown here is derived from an EMBL/GenBank/DDBJ whole genome shotgun (WGS) entry which is preliminary data.</text>
</comment>
<keyword evidence="1" id="KW-1133">Transmembrane helix</keyword>
<name>X1L4V5_9ZZZZ</name>
<organism evidence="2">
    <name type="scientific">marine sediment metagenome</name>
    <dbReference type="NCBI Taxonomy" id="412755"/>
    <lineage>
        <taxon>unclassified sequences</taxon>
        <taxon>metagenomes</taxon>
        <taxon>ecological metagenomes</taxon>
    </lineage>
</organism>
<reference evidence="2" key="1">
    <citation type="journal article" date="2014" name="Front. Microbiol.">
        <title>High frequency of phylogenetically diverse reductive dehalogenase-homologous genes in deep subseafloor sedimentary metagenomes.</title>
        <authorList>
            <person name="Kawai M."/>
            <person name="Futagami T."/>
            <person name="Toyoda A."/>
            <person name="Takaki Y."/>
            <person name="Nishi S."/>
            <person name="Hori S."/>
            <person name="Arai W."/>
            <person name="Tsubouchi T."/>
            <person name="Morono Y."/>
            <person name="Uchiyama I."/>
            <person name="Ito T."/>
            <person name="Fujiyama A."/>
            <person name="Inagaki F."/>
            <person name="Takami H."/>
        </authorList>
    </citation>
    <scope>NUCLEOTIDE SEQUENCE</scope>
    <source>
        <strain evidence="2">Expedition CK06-06</strain>
    </source>
</reference>
<dbReference type="AlphaFoldDB" id="X1L4V5"/>